<evidence type="ECO:0000313" key="3">
    <source>
        <dbReference type="Proteomes" id="UP000177798"/>
    </source>
</evidence>
<dbReference type="PANTHER" id="PTHR11695:SF647">
    <property type="entry name" value="ENOYL REDUCTASE (ER) DOMAIN-CONTAINING PROTEIN"/>
    <property type="match status" value="1"/>
</dbReference>
<dbReference type="InterPro" id="IPR020843">
    <property type="entry name" value="ER"/>
</dbReference>
<accession>A0A1D9Q8M6</accession>
<evidence type="ECO:0000313" key="2">
    <source>
        <dbReference type="EMBL" id="APA11256.1"/>
    </source>
</evidence>
<proteinExistence type="predicted"/>
<sequence>MATPDLPKTIKSLIQPDIHSPKLILTEIPLPLPTPGTTEHLIRVQSTSPCSGELTWSASIAQYAAISPEYSKYSSAPNRLQVPCYDLSGTVILAPDNSPFPAGTEIYTRTSFARPGNAREYTIALQEELARKPKSLSWDEAAAIPLSAFTAWQALFVHGGVRCVYADDVKVENGDRVIVVGAASGGVGVLCVQFARAAGVGHIVGVCSGGNRELVRGLGADEVVDYRKEGLGEWAKRRGLKVDLVVDMVGGKSLEEAWRILGKGGRVVSVKEDPGVRRPEDGVAEGVEGKFFVMEPEGWQLEETAKLIEKGLVRAVVDSVWSLEEFQKAFDVVEGGHAKGKVIIKVRE</sequence>
<dbReference type="OrthoDB" id="3509362at2759"/>
<dbReference type="RefSeq" id="XP_001587484.1">
    <property type="nucleotide sequence ID" value="XM_001587434.1"/>
</dbReference>
<protein>
    <recommendedName>
        <fullName evidence="1">Enoyl reductase (ER) domain-containing protein</fullName>
    </recommendedName>
</protein>
<dbReference type="InterPro" id="IPR050700">
    <property type="entry name" value="YIM1/Zinc_Alcohol_DH_Fams"/>
</dbReference>
<dbReference type="GO" id="GO:0016491">
    <property type="term" value="F:oxidoreductase activity"/>
    <property type="evidence" value="ECO:0007669"/>
    <property type="project" value="InterPro"/>
</dbReference>
<dbReference type="AlphaFoldDB" id="A0A1D9Q8M6"/>
<dbReference type="CDD" id="cd05289">
    <property type="entry name" value="MDR_like_2"/>
    <property type="match status" value="1"/>
</dbReference>
<name>A0A1D9Q8M6_SCLS1</name>
<reference evidence="3" key="1">
    <citation type="journal article" date="2017" name="Genome Biol. Evol.">
        <title>The complete genome sequence of the phytopathogenic fungus Sclerotinia sclerotiorum reveals insights into the genome architecture of broad host range pathogens.</title>
        <authorList>
            <person name="Derbyshire M."/>
            <person name="Denton-Giles M."/>
            <person name="Hegedus D."/>
            <person name="Seifbarghy S."/>
            <person name="Rollins J."/>
            <person name="van Kan J."/>
            <person name="Seidl M.F."/>
            <person name="Faino L."/>
            <person name="Mbengue M."/>
            <person name="Navaud O."/>
            <person name="Raffaele S."/>
            <person name="Hammond-Kosack K."/>
            <person name="Heard S."/>
            <person name="Oliver R."/>
        </authorList>
    </citation>
    <scope>NUCLEOTIDE SEQUENCE [LARGE SCALE GENOMIC DNA]</scope>
    <source>
        <strain evidence="3">ATCC 18683 / 1980 / Ss-1</strain>
    </source>
</reference>
<dbReference type="SUPFAM" id="SSF50129">
    <property type="entry name" value="GroES-like"/>
    <property type="match status" value="1"/>
</dbReference>
<dbReference type="SUPFAM" id="SSF51735">
    <property type="entry name" value="NAD(P)-binding Rossmann-fold domains"/>
    <property type="match status" value="1"/>
</dbReference>
<feature type="domain" description="Enoyl reductase (ER)" evidence="1">
    <location>
        <begin position="19"/>
        <end position="344"/>
    </location>
</feature>
<dbReference type="Proteomes" id="UP000177798">
    <property type="component" value="Chromosome 7"/>
</dbReference>
<dbReference type="Pfam" id="PF13602">
    <property type="entry name" value="ADH_zinc_N_2"/>
    <property type="match status" value="1"/>
</dbReference>
<dbReference type="EMBL" id="CP017820">
    <property type="protein sequence ID" value="APA11256.1"/>
    <property type="molecule type" value="Genomic_DNA"/>
</dbReference>
<dbReference type="PANTHER" id="PTHR11695">
    <property type="entry name" value="ALCOHOL DEHYDROGENASE RELATED"/>
    <property type="match status" value="1"/>
</dbReference>
<dbReference type="KEGG" id="ssl:SS1G_11476"/>
<dbReference type="InterPro" id="IPR011032">
    <property type="entry name" value="GroES-like_sf"/>
</dbReference>
<dbReference type="Gene3D" id="3.40.50.720">
    <property type="entry name" value="NAD(P)-binding Rossmann-like Domain"/>
    <property type="match status" value="1"/>
</dbReference>
<gene>
    <name evidence="2" type="ORF">sscle_07g060260</name>
</gene>
<evidence type="ECO:0000259" key="1">
    <source>
        <dbReference type="SMART" id="SM00829"/>
    </source>
</evidence>
<dbReference type="InterPro" id="IPR036291">
    <property type="entry name" value="NAD(P)-bd_dom_sf"/>
</dbReference>
<dbReference type="Gene3D" id="3.90.180.10">
    <property type="entry name" value="Medium-chain alcohol dehydrogenases, catalytic domain"/>
    <property type="match status" value="1"/>
</dbReference>
<dbReference type="SMART" id="SM00829">
    <property type="entry name" value="PKS_ER"/>
    <property type="match status" value="1"/>
</dbReference>
<dbReference type="VEuPathDB" id="FungiDB:sscle_07g060260"/>
<dbReference type="OMA" id="TSWQALK"/>
<organism evidence="2 3">
    <name type="scientific">Sclerotinia sclerotiorum (strain ATCC 18683 / 1980 / Ss-1)</name>
    <name type="common">White mold</name>
    <name type="synonym">Whetzelinia sclerotiorum</name>
    <dbReference type="NCBI Taxonomy" id="665079"/>
    <lineage>
        <taxon>Eukaryota</taxon>
        <taxon>Fungi</taxon>
        <taxon>Dikarya</taxon>
        <taxon>Ascomycota</taxon>
        <taxon>Pezizomycotina</taxon>
        <taxon>Leotiomycetes</taxon>
        <taxon>Helotiales</taxon>
        <taxon>Sclerotiniaceae</taxon>
        <taxon>Sclerotinia</taxon>
    </lineage>
</organism>